<dbReference type="AlphaFoldDB" id="A0A075H2E6"/>
<feature type="transmembrane region" description="Helical" evidence="1">
    <location>
        <begin position="6"/>
        <end position="25"/>
    </location>
</feature>
<sequence>MNLDFLLNGLIAGFIATGAMSILQIPMYKKWGMISVLEWHENQVITSKIIKNNPEELLIPSFFFHLLHGGLGGIAFAIAVSVIDFQVSYLISGTVLGFLFALVVLIIHEPITKVKPLQHPLGNLPVIASFVNHAIYGAALGYFLIIL</sequence>
<keyword evidence="1" id="KW-1133">Transmembrane helix</keyword>
<keyword evidence="1" id="KW-0472">Membrane</keyword>
<proteinExistence type="predicted"/>
<feature type="transmembrane region" description="Helical" evidence="1">
    <location>
        <begin position="120"/>
        <end position="145"/>
    </location>
</feature>
<evidence type="ECO:0000256" key="1">
    <source>
        <dbReference type="SAM" id="Phobius"/>
    </source>
</evidence>
<accession>A0A075H2E6</accession>
<feature type="transmembrane region" description="Helical" evidence="1">
    <location>
        <begin position="57"/>
        <end position="83"/>
    </location>
</feature>
<protein>
    <submittedName>
        <fullName evidence="2">Uncharacterized protein</fullName>
    </submittedName>
</protein>
<organism evidence="2">
    <name type="scientific">uncultured marine thaumarchaeote KM3_26_F01</name>
    <dbReference type="NCBI Taxonomy" id="1456108"/>
    <lineage>
        <taxon>Archaea</taxon>
        <taxon>Nitrososphaerota</taxon>
        <taxon>environmental samples</taxon>
    </lineage>
</organism>
<keyword evidence="1" id="KW-0812">Transmembrane</keyword>
<name>A0A075H2E6_9ARCH</name>
<reference evidence="2" key="1">
    <citation type="journal article" date="2014" name="Genome Biol. Evol.">
        <title>Pangenome evidence for extensive interdomain horizontal transfer affecting lineage core and shell genes in uncultured planktonic thaumarchaeota and euryarchaeota.</title>
        <authorList>
            <person name="Deschamps P."/>
            <person name="Zivanovic Y."/>
            <person name="Moreira D."/>
            <person name="Rodriguez-Valera F."/>
            <person name="Lopez-Garcia P."/>
        </authorList>
    </citation>
    <scope>NUCLEOTIDE SEQUENCE</scope>
</reference>
<dbReference type="EMBL" id="KF900819">
    <property type="protein sequence ID" value="AIF08063.1"/>
    <property type="molecule type" value="Genomic_DNA"/>
</dbReference>
<evidence type="ECO:0000313" key="2">
    <source>
        <dbReference type="EMBL" id="AIF08063.1"/>
    </source>
</evidence>
<feature type="transmembrane region" description="Helical" evidence="1">
    <location>
        <begin position="89"/>
        <end position="108"/>
    </location>
</feature>